<keyword evidence="3 10" id="KW-0328">Glycosyltransferase</keyword>
<sequence>MSFNKISTRLGIIFVLCLYTFFSYYLQIFYITENYLPSFIKINSNERDIWHQYKDSICRKDVITNKRTRRFNIEFTNASSYYGPTIPGWPPSASRDISKYISKESESYLVYPKSLDVKQTDFLIVIHSRLESFDTRKVIRDTWGKKKILDTEITDHGDILQEDFIDSYYNLTLKSIISLKFLTRTVIWTKKPRRFLKIDDDVFLNIPLLLKSVFSPALWCKEPYLGGVILGNFHSQCIISNSQGPWQMGCSKLHARKKNNIPPSCLEAHICFPSRLGNCLFEEAFNLPYFHLEDIFITSFAATKCNINLDRIKGILFWRTKKEHILLTKKFAIHYTKKEEMKRLHLKILKYYKLKVS</sequence>
<evidence type="ECO:0000313" key="11">
    <source>
        <dbReference type="EMBL" id="CAF2774491.1"/>
    </source>
</evidence>
<evidence type="ECO:0000256" key="1">
    <source>
        <dbReference type="ARBA" id="ARBA00004323"/>
    </source>
</evidence>
<evidence type="ECO:0000256" key="8">
    <source>
        <dbReference type="ARBA" id="ARBA00023034"/>
    </source>
</evidence>
<evidence type="ECO:0000256" key="5">
    <source>
        <dbReference type="ARBA" id="ARBA00022692"/>
    </source>
</evidence>
<protein>
    <recommendedName>
        <fullName evidence="10">Hexosyltransferase</fullName>
        <ecNumber evidence="10">2.4.1.-</ecNumber>
    </recommendedName>
</protein>
<dbReference type="EMBL" id="HG994580">
    <property type="protein sequence ID" value="CAF2774491.1"/>
    <property type="molecule type" value="Genomic_DNA"/>
</dbReference>
<feature type="transmembrane region" description="Helical" evidence="10">
    <location>
        <begin position="12"/>
        <end position="31"/>
    </location>
</feature>
<dbReference type="InterPro" id="IPR002659">
    <property type="entry name" value="Glyco_trans_31"/>
</dbReference>
<dbReference type="GO" id="GO:0016758">
    <property type="term" value="F:hexosyltransferase activity"/>
    <property type="evidence" value="ECO:0007669"/>
    <property type="project" value="InterPro"/>
</dbReference>
<dbReference type="AlphaFoldDB" id="A0A7R8GZV8"/>
<dbReference type="Pfam" id="PF01762">
    <property type="entry name" value="Galactosyl_T"/>
    <property type="match status" value="1"/>
</dbReference>
<evidence type="ECO:0000256" key="9">
    <source>
        <dbReference type="ARBA" id="ARBA00023136"/>
    </source>
</evidence>
<dbReference type="PANTHER" id="PTHR11214:SF314">
    <property type="entry name" value="HEXOSYLTRANSFERASE"/>
    <property type="match status" value="1"/>
</dbReference>
<dbReference type="GO" id="GO:0000139">
    <property type="term" value="C:Golgi membrane"/>
    <property type="evidence" value="ECO:0007669"/>
    <property type="project" value="UniProtKB-SubCell"/>
</dbReference>
<evidence type="ECO:0000256" key="6">
    <source>
        <dbReference type="ARBA" id="ARBA00022968"/>
    </source>
</evidence>
<keyword evidence="8 10" id="KW-0333">Golgi apparatus</keyword>
<name>A0A7R8GZV8_LEPSM</name>
<dbReference type="EC" id="2.4.1.-" evidence="10"/>
<evidence type="ECO:0000256" key="7">
    <source>
        <dbReference type="ARBA" id="ARBA00022989"/>
    </source>
</evidence>
<reference evidence="11" key="1">
    <citation type="submission" date="2021-02" db="EMBL/GenBank/DDBJ databases">
        <authorList>
            <person name="Bekaert M."/>
        </authorList>
    </citation>
    <scope>NUCLEOTIDE SEQUENCE</scope>
    <source>
        <strain evidence="11">IoA-00</strain>
    </source>
</reference>
<accession>A0A7R8GZV8</accession>
<dbReference type="Proteomes" id="UP000675881">
    <property type="component" value="Chromosome 1"/>
</dbReference>
<keyword evidence="7 10" id="KW-1133">Transmembrane helix</keyword>
<evidence type="ECO:0000256" key="2">
    <source>
        <dbReference type="ARBA" id="ARBA00008661"/>
    </source>
</evidence>
<dbReference type="PANTHER" id="PTHR11214">
    <property type="entry name" value="BETA-1,3-N-ACETYLGLUCOSAMINYLTRANSFERASE"/>
    <property type="match status" value="1"/>
</dbReference>
<keyword evidence="6 10" id="KW-0735">Signal-anchor</keyword>
<evidence type="ECO:0000256" key="10">
    <source>
        <dbReference type="RuleBase" id="RU363063"/>
    </source>
</evidence>
<keyword evidence="12" id="KW-1185">Reference proteome</keyword>
<dbReference type="GO" id="GO:0006493">
    <property type="term" value="P:protein O-linked glycosylation"/>
    <property type="evidence" value="ECO:0007669"/>
    <property type="project" value="TreeGrafter"/>
</dbReference>
<keyword evidence="9 10" id="KW-0472">Membrane</keyword>
<proteinExistence type="inferred from homology"/>
<keyword evidence="4 11" id="KW-0808">Transferase</keyword>
<comment type="subcellular location">
    <subcellularLocation>
        <location evidence="1 10">Golgi apparatus membrane</location>
        <topology evidence="1 10">Single-pass type II membrane protein</topology>
    </subcellularLocation>
</comment>
<keyword evidence="5 10" id="KW-0812">Transmembrane</keyword>
<evidence type="ECO:0000256" key="4">
    <source>
        <dbReference type="ARBA" id="ARBA00022679"/>
    </source>
</evidence>
<comment type="similarity">
    <text evidence="2 10">Belongs to the glycosyltransferase 31 family.</text>
</comment>
<dbReference type="Gene3D" id="3.90.550.50">
    <property type="match status" value="1"/>
</dbReference>
<evidence type="ECO:0000256" key="3">
    <source>
        <dbReference type="ARBA" id="ARBA00022676"/>
    </source>
</evidence>
<organism evidence="11 12">
    <name type="scientific">Lepeophtheirus salmonis</name>
    <name type="common">Salmon louse</name>
    <name type="synonym">Caligus salmonis</name>
    <dbReference type="NCBI Taxonomy" id="72036"/>
    <lineage>
        <taxon>Eukaryota</taxon>
        <taxon>Metazoa</taxon>
        <taxon>Ecdysozoa</taxon>
        <taxon>Arthropoda</taxon>
        <taxon>Crustacea</taxon>
        <taxon>Multicrustacea</taxon>
        <taxon>Hexanauplia</taxon>
        <taxon>Copepoda</taxon>
        <taxon>Siphonostomatoida</taxon>
        <taxon>Caligidae</taxon>
        <taxon>Lepeophtheirus</taxon>
    </lineage>
</organism>
<dbReference type="OrthoDB" id="5512589at2759"/>
<evidence type="ECO:0000313" key="12">
    <source>
        <dbReference type="Proteomes" id="UP000675881"/>
    </source>
</evidence>
<gene>
    <name evidence="11" type="ORF">LSAA_1410</name>
</gene>